<dbReference type="Gramene" id="TRITD3Av1G161440.1">
    <property type="protein sequence ID" value="TRITD3Av1G161440.1"/>
    <property type="gene ID" value="TRITD3Av1G161440"/>
</dbReference>
<dbReference type="Proteomes" id="UP000324705">
    <property type="component" value="Chromosome 3A"/>
</dbReference>
<accession>A0A9R0RKL0</accession>
<feature type="compositionally biased region" description="Polar residues" evidence="1">
    <location>
        <begin position="208"/>
        <end position="220"/>
    </location>
</feature>
<sequence>MASSSPGRCSLIRHRPGRRTSPRCLLLSRPGSPLLAPLVTSPPHHPSCARIRATPSLPPPRTSGDLPRQGLGKSLDALSDSSRPASSTSTPSSSSNLHDYIRCGFWQVPGGHNYAKFHDELSTASTFVPLPSPWIRQVPLQQVYLYRVFGIAKNVKHPFEMTRPTSSNDPKYLSKNETYTATVARIETDKSEEASTTLNHVRRPSPKTHVTQTSSSTTIA</sequence>
<dbReference type="OMA" id="LHDYIRC"/>
<feature type="region of interest" description="Disordered" evidence="1">
    <location>
        <begin position="1"/>
        <end position="95"/>
    </location>
</feature>
<evidence type="ECO:0000256" key="1">
    <source>
        <dbReference type="SAM" id="MobiDB-lite"/>
    </source>
</evidence>
<feature type="compositionally biased region" description="Low complexity" evidence="1">
    <location>
        <begin position="74"/>
        <end position="95"/>
    </location>
</feature>
<dbReference type="AlphaFoldDB" id="A0A9R0RKL0"/>
<keyword evidence="3" id="KW-1185">Reference proteome</keyword>
<protein>
    <submittedName>
        <fullName evidence="2">Uncharacterized protein</fullName>
    </submittedName>
</protein>
<gene>
    <name evidence="2" type="ORF">TRITD_3Av1G161440</name>
</gene>
<feature type="compositionally biased region" description="Basic residues" evidence="1">
    <location>
        <begin position="11"/>
        <end position="21"/>
    </location>
</feature>
<proteinExistence type="predicted"/>
<name>A0A9R0RKL0_TRITD</name>
<evidence type="ECO:0000313" key="2">
    <source>
        <dbReference type="EMBL" id="VAH62301.1"/>
    </source>
</evidence>
<dbReference type="EMBL" id="LT934115">
    <property type="protein sequence ID" value="VAH62301.1"/>
    <property type="molecule type" value="Genomic_DNA"/>
</dbReference>
<reference evidence="2 3" key="1">
    <citation type="submission" date="2017-09" db="EMBL/GenBank/DDBJ databases">
        <authorList>
            <consortium name="International Durum Wheat Genome Sequencing Consortium (IDWGSC)"/>
            <person name="Milanesi L."/>
        </authorList>
    </citation>
    <scope>NUCLEOTIDE SEQUENCE [LARGE SCALE GENOMIC DNA]</scope>
    <source>
        <strain evidence="3">cv. Svevo</strain>
    </source>
</reference>
<feature type="region of interest" description="Disordered" evidence="1">
    <location>
        <begin position="188"/>
        <end position="220"/>
    </location>
</feature>
<evidence type="ECO:0000313" key="3">
    <source>
        <dbReference type="Proteomes" id="UP000324705"/>
    </source>
</evidence>
<organism evidence="2 3">
    <name type="scientific">Triticum turgidum subsp. durum</name>
    <name type="common">Durum wheat</name>
    <name type="synonym">Triticum durum</name>
    <dbReference type="NCBI Taxonomy" id="4567"/>
    <lineage>
        <taxon>Eukaryota</taxon>
        <taxon>Viridiplantae</taxon>
        <taxon>Streptophyta</taxon>
        <taxon>Embryophyta</taxon>
        <taxon>Tracheophyta</taxon>
        <taxon>Spermatophyta</taxon>
        <taxon>Magnoliopsida</taxon>
        <taxon>Liliopsida</taxon>
        <taxon>Poales</taxon>
        <taxon>Poaceae</taxon>
        <taxon>BOP clade</taxon>
        <taxon>Pooideae</taxon>
        <taxon>Triticodae</taxon>
        <taxon>Triticeae</taxon>
        <taxon>Triticinae</taxon>
        <taxon>Triticum</taxon>
    </lineage>
</organism>